<gene>
    <name evidence="1" type="ORF">COLO4_05563</name>
</gene>
<dbReference type="AlphaFoldDB" id="A0A1R3KQJ1"/>
<proteinExistence type="predicted"/>
<comment type="caution">
    <text evidence="1">The sequence shown here is derived from an EMBL/GenBank/DDBJ whole genome shotgun (WGS) entry which is preliminary data.</text>
</comment>
<evidence type="ECO:0000313" key="2">
    <source>
        <dbReference type="Proteomes" id="UP000187203"/>
    </source>
</evidence>
<keyword evidence="2" id="KW-1185">Reference proteome</keyword>
<dbReference type="Proteomes" id="UP000187203">
    <property type="component" value="Unassembled WGS sequence"/>
</dbReference>
<name>A0A1R3KQJ1_9ROSI</name>
<reference evidence="2" key="1">
    <citation type="submission" date="2013-09" db="EMBL/GenBank/DDBJ databases">
        <title>Corchorus olitorius genome sequencing.</title>
        <authorList>
            <person name="Alam M."/>
            <person name="Haque M.S."/>
            <person name="Islam M.S."/>
            <person name="Emdad E.M."/>
            <person name="Islam M.M."/>
            <person name="Ahmed B."/>
            <person name="Halim A."/>
            <person name="Hossen Q.M.M."/>
            <person name="Hossain M.Z."/>
            <person name="Ahmed R."/>
            <person name="Khan M.M."/>
            <person name="Islam R."/>
            <person name="Rashid M.M."/>
            <person name="Khan S.A."/>
            <person name="Rahman M.S."/>
            <person name="Alam M."/>
            <person name="Yahiya A.S."/>
            <person name="Khan M.S."/>
            <person name="Azam M.S."/>
            <person name="Haque T."/>
            <person name="Lashkar M.Z.H."/>
            <person name="Akhand A.I."/>
            <person name="Morshed G."/>
            <person name="Roy S."/>
            <person name="Uddin K.S."/>
            <person name="Rabeya T."/>
            <person name="Hossain A.S."/>
            <person name="Chowdhury A."/>
            <person name="Snigdha A.R."/>
            <person name="Mortoza M.S."/>
            <person name="Matin S.A."/>
            <person name="Hoque S.M.E."/>
            <person name="Islam M.K."/>
            <person name="Roy D.K."/>
            <person name="Haider R."/>
            <person name="Moosa M.M."/>
            <person name="Elias S.M."/>
            <person name="Hasan A.M."/>
            <person name="Jahan S."/>
            <person name="Shafiuddin M."/>
            <person name="Mahmood N."/>
            <person name="Shommy N.S."/>
        </authorList>
    </citation>
    <scope>NUCLEOTIDE SEQUENCE [LARGE SCALE GENOMIC DNA]</scope>
    <source>
        <strain evidence="2">cv. O-4</strain>
    </source>
</reference>
<protein>
    <submittedName>
        <fullName evidence="1">Uncharacterized protein</fullName>
    </submittedName>
</protein>
<dbReference type="EMBL" id="AWUE01012370">
    <property type="protein sequence ID" value="OMP09351.1"/>
    <property type="molecule type" value="Genomic_DNA"/>
</dbReference>
<accession>A0A1R3KQJ1</accession>
<organism evidence="1 2">
    <name type="scientific">Corchorus olitorius</name>
    <dbReference type="NCBI Taxonomy" id="93759"/>
    <lineage>
        <taxon>Eukaryota</taxon>
        <taxon>Viridiplantae</taxon>
        <taxon>Streptophyta</taxon>
        <taxon>Embryophyta</taxon>
        <taxon>Tracheophyta</taxon>
        <taxon>Spermatophyta</taxon>
        <taxon>Magnoliopsida</taxon>
        <taxon>eudicotyledons</taxon>
        <taxon>Gunneridae</taxon>
        <taxon>Pentapetalae</taxon>
        <taxon>rosids</taxon>
        <taxon>malvids</taxon>
        <taxon>Malvales</taxon>
        <taxon>Malvaceae</taxon>
        <taxon>Grewioideae</taxon>
        <taxon>Apeibeae</taxon>
        <taxon>Corchorus</taxon>
    </lineage>
</organism>
<sequence>MTLARGSYSEPYTANWDFFFLGRAKPLTES</sequence>
<evidence type="ECO:0000313" key="1">
    <source>
        <dbReference type="EMBL" id="OMP09351.1"/>
    </source>
</evidence>